<feature type="domain" description="Cytochrome c" evidence="8">
    <location>
        <begin position="22"/>
        <end position="107"/>
    </location>
</feature>
<dbReference type="InterPro" id="IPR009056">
    <property type="entry name" value="Cyt_c-like_dom"/>
</dbReference>
<keyword evidence="10" id="KW-1185">Reference proteome</keyword>
<dbReference type="InterPro" id="IPR036909">
    <property type="entry name" value="Cyt_c-like_dom_sf"/>
</dbReference>
<keyword evidence="5 6" id="KW-0408">Iron</keyword>
<feature type="signal peptide" evidence="7">
    <location>
        <begin position="1"/>
        <end position="23"/>
    </location>
</feature>
<dbReference type="RefSeq" id="WP_243830825.1">
    <property type="nucleotide sequence ID" value="NZ_AP021889.1"/>
</dbReference>
<dbReference type="InterPro" id="IPR050597">
    <property type="entry name" value="Cytochrome_c_Oxidase_Subunit"/>
</dbReference>
<protein>
    <recommendedName>
        <fullName evidence="8">Cytochrome c domain-containing protein</fullName>
    </recommendedName>
</protein>
<evidence type="ECO:0000256" key="6">
    <source>
        <dbReference type="PROSITE-ProRule" id="PRU00433"/>
    </source>
</evidence>
<evidence type="ECO:0000256" key="2">
    <source>
        <dbReference type="ARBA" id="ARBA00022617"/>
    </source>
</evidence>
<dbReference type="Pfam" id="PF00034">
    <property type="entry name" value="Cytochrom_C"/>
    <property type="match status" value="1"/>
</dbReference>
<dbReference type="GO" id="GO:0046872">
    <property type="term" value="F:metal ion binding"/>
    <property type="evidence" value="ECO:0007669"/>
    <property type="project" value="UniProtKB-KW"/>
</dbReference>
<dbReference type="GO" id="GO:0020037">
    <property type="term" value="F:heme binding"/>
    <property type="evidence" value="ECO:0007669"/>
    <property type="project" value="InterPro"/>
</dbReference>
<keyword evidence="1" id="KW-0813">Transport</keyword>
<dbReference type="PROSITE" id="PS51007">
    <property type="entry name" value="CYTC"/>
    <property type="match status" value="1"/>
</dbReference>
<gene>
    <name evidence="9" type="ORF">THMIRHAS_20640</name>
</gene>
<keyword evidence="2 6" id="KW-0349">Heme</keyword>
<dbReference type="PANTHER" id="PTHR33751">
    <property type="entry name" value="CBB3-TYPE CYTOCHROME C OXIDASE SUBUNIT FIXP"/>
    <property type="match status" value="1"/>
</dbReference>
<dbReference type="GO" id="GO:0009055">
    <property type="term" value="F:electron transfer activity"/>
    <property type="evidence" value="ECO:0007669"/>
    <property type="project" value="InterPro"/>
</dbReference>
<evidence type="ECO:0000256" key="1">
    <source>
        <dbReference type="ARBA" id="ARBA00022448"/>
    </source>
</evidence>
<evidence type="ECO:0000256" key="7">
    <source>
        <dbReference type="SAM" id="SignalP"/>
    </source>
</evidence>
<proteinExistence type="predicted"/>
<keyword evidence="3 6" id="KW-0479">Metal-binding</keyword>
<organism evidence="9 10">
    <name type="scientific">Thiosulfatimonas sediminis</name>
    <dbReference type="NCBI Taxonomy" id="2675054"/>
    <lineage>
        <taxon>Bacteria</taxon>
        <taxon>Pseudomonadati</taxon>
        <taxon>Pseudomonadota</taxon>
        <taxon>Gammaproteobacteria</taxon>
        <taxon>Thiotrichales</taxon>
        <taxon>Piscirickettsiaceae</taxon>
        <taxon>Thiosulfatimonas</taxon>
    </lineage>
</organism>
<evidence type="ECO:0000313" key="10">
    <source>
        <dbReference type="Proteomes" id="UP000501726"/>
    </source>
</evidence>
<dbReference type="PANTHER" id="PTHR33751:SF9">
    <property type="entry name" value="CYTOCHROME C4"/>
    <property type="match status" value="1"/>
</dbReference>
<evidence type="ECO:0000259" key="8">
    <source>
        <dbReference type="PROSITE" id="PS51007"/>
    </source>
</evidence>
<evidence type="ECO:0000256" key="5">
    <source>
        <dbReference type="ARBA" id="ARBA00023004"/>
    </source>
</evidence>
<evidence type="ECO:0000256" key="4">
    <source>
        <dbReference type="ARBA" id="ARBA00022982"/>
    </source>
</evidence>
<evidence type="ECO:0000313" key="9">
    <source>
        <dbReference type="EMBL" id="BBP46691.1"/>
    </source>
</evidence>
<dbReference type="Gene3D" id="1.10.760.10">
    <property type="entry name" value="Cytochrome c-like domain"/>
    <property type="match status" value="1"/>
</dbReference>
<sequence>MKVKIIMLTAALSSMAVAQQAMAQSGGLQPISKAELWATTCFQCHGAEGQYSGGAIPPLAGYPAEMMAQQLKAMKSGERATTIMQRHLLGYSDDDIDAIAAYLGSLKP</sequence>
<dbReference type="SUPFAM" id="SSF46626">
    <property type="entry name" value="Cytochrome c"/>
    <property type="match status" value="1"/>
</dbReference>
<dbReference type="Proteomes" id="UP000501726">
    <property type="component" value="Chromosome"/>
</dbReference>
<dbReference type="EMBL" id="AP021889">
    <property type="protein sequence ID" value="BBP46691.1"/>
    <property type="molecule type" value="Genomic_DNA"/>
</dbReference>
<dbReference type="KEGG" id="tse:THMIRHAS_20640"/>
<feature type="chain" id="PRO_5026046957" description="Cytochrome c domain-containing protein" evidence="7">
    <location>
        <begin position="24"/>
        <end position="108"/>
    </location>
</feature>
<accession>A0A6F8PX39</accession>
<dbReference type="AlphaFoldDB" id="A0A6F8PX39"/>
<evidence type="ECO:0000256" key="3">
    <source>
        <dbReference type="ARBA" id="ARBA00022723"/>
    </source>
</evidence>
<reference evidence="10" key="1">
    <citation type="submission" date="2019-11" db="EMBL/GenBank/DDBJ databases">
        <title>Isolation and characterization of two novel species in the genus Thiomicrorhabdus.</title>
        <authorList>
            <person name="Mochizuki J."/>
            <person name="Kojima H."/>
            <person name="Fukui M."/>
        </authorList>
    </citation>
    <scope>NUCLEOTIDE SEQUENCE [LARGE SCALE GENOMIC DNA]</scope>
    <source>
        <strain evidence="10">aks77</strain>
    </source>
</reference>
<keyword evidence="7" id="KW-0732">Signal</keyword>
<keyword evidence="4" id="KW-0249">Electron transport</keyword>
<name>A0A6F8PX39_9GAMM</name>